<name>A0ABY0H739_9PEZI</name>
<organism evidence="3 4">
    <name type="scientific">Monosporascus cannonballus</name>
    <dbReference type="NCBI Taxonomy" id="155416"/>
    <lineage>
        <taxon>Eukaryota</taxon>
        <taxon>Fungi</taxon>
        <taxon>Dikarya</taxon>
        <taxon>Ascomycota</taxon>
        <taxon>Pezizomycotina</taxon>
        <taxon>Sordariomycetes</taxon>
        <taxon>Xylariomycetidae</taxon>
        <taxon>Xylariales</taxon>
        <taxon>Xylariales incertae sedis</taxon>
        <taxon>Monosporascus</taxon>
    </lineage>
</organism>
<dbReference type="EMBL" id="QJNS01000112">
    <property type="protein sequence ID" value="RYO86626.1"/>
    <property type="molecule type" value="Genomic_DNA"/>
</dbReference>
<keyword evidence="2" id="KW-1133">Transmembrane helix</keyword>
<dbReference type="Proteomes" id="UP000294003">
    <property type="component" value="Unassembled WGS sequence"/>
</dbReference>
<proteinExistence type="predicted"/>
<feature type="compositionally biased region" description="Polar residues" evidence="1">
    <location>
        <begin position="559"/>
        <end position="571"/>
    </location>
</feature>
<accession>A0ABY0H739</accession>
<dbReference type="PANTHER" id="PTHR12203:SF35">
    <property type="entry name" value="PROTEIN O-GLUCOSYLTRANSFERASE 1"/>
    <property type="match status" value="1"/>
</dbReference>
<gene>
    <name evidence="3" type="ORF">DL762_004638</name>
</gene>
<sequence length="932" mass="105327">MTRGAGSAVQACADHPQLSSFLLLLVSGGTVFVASVFSKWLPGADGRFDSEAIFKGLHIPLPPRPRRFYVPCIVFLIVVRLQIMHRVVHDLQCSSRGVEAFLPVLLALYEFMSHKPAPAESDEPEEMWGSFWEDFKAWVVTSPITLLSSTVLFSLGTHFGVRLGARSTYFCSTILDQRSVVVLLQCLATLIDAIIIIMLWRVLSWARTTKARLRILCGVALISSAIVCLAWLATTLFHRGGPIDHQPSPGLNALYFFDILGTGLVLGSFFTSTALWICESSPMTPIVIPTFVLGVYLSTQSILLLGTYQQGPAYQPFVSLSFISVGFTLFMYANNMRSIIVVGRAFVVLLLIVVLVASTVYAPFRIGPMDRHPVDDLVYRGRVNADRWLRHATVSTTLKSAVREYKDRYYGRNPPPNFDKWFSFAQQRKSAIVDKFDQIDKDILPFWGMNQQKIRSGLDFLKSLPGIGIITIAEGKVYHNQPSDPSQKQVLDDVVSMISSFSEHLPAMSVAINLNERPRVLVPWDDVYRMALSGSKPRFNIFPNRLRRRQVGDAKLPHDNSNGAPTTAETSTSQPIVSAQKFHHLQASACPPGSPTRAGIHWNVRDFCAACANPHSQGQFVRDWQKSLDPCHQPDLFNLHDFHMAPYGYEIYQELLPLFSRSKTDSFNDILIPLVRPNSTDRVDSTAFPDKFNRAFWQGDVADVRFLTSQSLHGGHRQRLLHLVNNATSAESISILMGTGKDTQMKFHYEDIQARTVNSHLPLSFSFTNSESCDTMDCRLIEQEFGFQERGTPTDKLFVLLLDNSDGPPPDLLPALRSYSVPVLASIFREWYTERILPWVHFIPIDVRYHGLHSTLSYFIGLKYSGPLNGKSQMMDRRKEDARWIAEEGRKWAHKTMRREDMEVYLFRLLLEWGRVIDDDRDNLGFVLEEKP</sequence>
<feature type="transmembrane region" description="Helical" evidence="2">
    <location>
        <begin position="345"/>
        <end position="364"/>
    </location>
</feature>
<dbReference type="InterPro" id="IPR051091">
    <property type="entry name" value="O-Glucosyltr/Glycosyltrsf_90"/>
</dbReference>
<feature type="transmembrane region" description="Helical" evidence="2">
    <location>
        <begin position="181"/>
        <end position="203"/>
    </location>
</feature>
<feature type="transmembrane region" description="Helical" evidence="2">
    <location>
        <begin position="21"/>
        <end position="41"/>
    </location>
</feature>
<feature type="region of interest" description="Disordered" evidence="1">
    <location>
        <begin position="552"/>
        <end position="571"/>
    </location>
</feature>
<feature type="transmembrane region" description="Helical" evidence="2">
    <location>
        <begin position="314"/>
        <end position="333"/>
    </location>
</feature>
<keyword evidence="2" id="KW-0472">Membrane</keyword>
<comment type="caution">
    <text evidence="3">The sequence shown here is derived from an EMBL/GenBank/DDBJ whole genome shotgun (WGS) entry which is preliminary data.</text>
</comment>
<feature type="transmembrane region" description="Helical" evidence="2">
    <location>
        <begin position="286"/>
        <end position="308"/>
    </location>
</feature>
<keyword evidence="4" id="KW-1185">Reference proteome</keyword>
<feature type="transmembrane region" description="Helical" evidence="2">
    <location>
        <begin position="215"/>
        <end position="233"/>
    </location>
</feature>
<evidence type="ECO:0000256" key="2">
    <source>
        <dbReference type="SAM" id="Phobius"/>
    </source>
</evidence>
<evidence type="ECO:0000313" key="4">
    <source>
        <dbReference type="Proteomes" id="UP000294003"/>
    </source>
</evidence>
<feature type="transmembrane region" description="Helical" evidence="2">
    <location>
        <begin position="253"/>
        <end position="277"/>
    </location>
</feature>
<keyword evidence="2" id="KW-0812">Transmembrane</keyword>
<evidence type="ECO:0000313" key="3">
    <source>
        <dbReference type="EMBL" id="RYO86626.1"/>
    </source>
</evidence>
<protein>
    <recommendedName>
        <fullName evidence="5">Glycosyl transferase CAP10 domain-containing protein</fullName>
    </recommendedName>
</protein>
<evidence type="ECO:0008006" key="5">
    <source>
        <dbReference type="Google" id="ProtNLM"/>
    </source>
</evidence>
<reference evidence="3 4" key="1">
    <citation type="submission" date="2018-06" db="EMBL/GenBank/DDBJ databases">
        <title>Complete Genomes of Monosporascus.</title>
        <authorList>
            <person name="Robinson A.J."/>
            <person name="Natvig D.O."/>
        </authorList>
    </citation>
    <scope>NUCLEOTIDE SEQUENCE [LARGE SCALE GENOMIC DNA]</scope>
    <source>
        <strain evidence="3 4">CBS 609.92</strain>
    </source>
</reference>
<feature type="transmembrane region" description="Helical" evidence="2">
    <location>
        <begin position="137"/>
        <end position="161"/>
    </location>
</feature>
<evidence type="ECO:0000256" key="1">
    <source>
        <dbReference type="SAM" id="MobiDB-lite"/>
    </source>
</evidence>
<dbReference type="PANTHER" id="PTHR12203">
    <property type="entry name" value="KDEL LYS-ASP-GLU-LEU CONTAINING - RELATED"/>
    <property type="match status" value="1"/>
</dbReference>